<keyword evidence="4" id="KW-1185">Reference proteome</keyword>
<keyword evidence="1" id="KW-1133">Transmembrane helix</keyword>
<accession>A0A485K835</accession>
<evidence type="ECO:0000313" key="2">
    <source>
        <dbReference type="EMBL" id="KAF0720135.1"/>
    </source>
</evidence>
<sequence length="142" mass="16142">MQAPEPLAFTSSLSDISWSIALHKPILVTVDVLHVVTAVYFVLFGLILFQMTPFQARLFRGSFVQLSATAYFLVAMLHLVPLVQHVVPDYLCSQTSNRIHSLHRPTMHVPFWHWPKLPKLASHVKVCLRHVIEISGKSWMAC</sequence>
<dbReference type="EMBL" id="VJMH01000029">
    <property type="protein sequence ID" value="KAF0720135.1"/>
    <property type="molecule type" value="Genomic_DNA"/>
</dbReference>
<evidence type="ECO:0000256" key="1">
    <source>
        <dbReference type="SAM" id="Phobius"/>
    </source>
</evidence>
<name>A0A485K835_9STRA</name>
<feature type="transmembrane region" description="Helical" evidence="1">
    <location>
        <begin position="32"/>
        <end position="51"/>
    </location>
</feature>
<organism evidence="3 4">
    <name type="scientific">Aphanomyces stellatus</name>
    <dbReference type="NCBI Taxonomy" id="120398"/>
    <lineage>
        <taxon>Eukaryota</taxon>
        <taxon>Sar</taxon>
        <taxon>Stramenopiles</taxon>
        <taxon>Oomycota</taxon>
        <taxon>Saprolegniomycetes</taxon>
        <taxon>Saprolegniales</taxon>
        <taxon>Verrucalvaceae</taxon>
        <taxon>Aphanomyces</taxon>
    </lineage>
</organism>
<keyword evidence="1" id="KW-0812">Transmembrane</keyword>
<evidence type="ECO:0000313" key="3">
    <source>
        <dbReference type="EMBL" id="VFT77772.1"/>
    </source>
</evidence>
<proteinExistence type="predicted"/>
<protein>
    <submittedName>
        <fullName evidence="3">Aste57867_547 protein</fullName>
    </submittedName>
</protein>
<evidence type="ECO:0000313" key="4">
    <source>
        <dbReference type="Proteomes" id="UP000332933"/>
    </source>
</evidence>
<dbReference type="AlphaFoldDB" id="A0A485K835"/>
<keyword evidence="1" id="KW-0472">Membrane</keyword>
<gene>
    <name evidence="3" type="primary">Aste57867_547</name>
    <name evidence="2" type="ORF">As57867_000546</name>
    <name evidence="3" type="ORF">ASTE57867_547</name>
</gene>
<dbReference type="EMBL" id="CAADRA010000029">
    <property type="protein sequence ID" value="VFT77772.1"/>
    <property type="molecule type" value="Genomic_DNA"/>
</dbReference>
<reference evidence="2" key="2">
    <citation type="submission" date="2019-06" db="EMBL/GenBank/DDBJ databases">
        <title>Genomics analysis of Aphanomyces spp. identifies a new class of oomycete effector associated with host adaptation.</title>
        <authorList>
            <person name="Gaulin E."/>
        </authorList>
    </citation>
    <scope>NUCLEOTIDE SEQUENCE</scope>
    <source>
        <strain evidence="2">CBS 578.67</strain>
    </source>
</reference>
<feature type="transmembrane region" description="Helical" evidence="1">
    <location>
        <begin position="63"/>
        <end position="83"/>
    </location>
</feature>
<dbReference type="Proteomes" id="UP000332933">
    <property type="component" value="Unassembled WGS sequence"/>
</dbReference>
<reference evidence="3 4" key="1">
    <citation type="submission" date="2019-03" db="EMBL/GenBank/DDBJ databases">
        <authorList>
            <person name="Gaulin E."/>
            <person name="Dumas B."/>
        </authorList>
    </citation>
    <scope>NUCLEOTIDE SEQUENCE [LARGE SCALE GENOMIC DNA]</scope>
    <source>
        <strain evidence="3">CBS 568.67</strain>
    </source>
</reference>